<keyword evidence="3" id="KW-1185">Reference proteome</keyword>
<gene>
    <name evidence="2" type="ORF">ANANG_G00273760</name>
</gene>
<evidence type="ECO:0000313" key="3">
    <source>
        <dbReference type="Proteomes" id="UP001044222"/>
    </source>
</evidence>
<feature type="compositionally biased region" description="Low complexity" evidence="1">
    <location>
        <begin position="10"/>
        <end position="22"/>
    </location>
</feature>
<sequence length="60" mass="6701">HSLTHKHTRSLTSTLSLSHPLSPSQPEITANMTLFSALGDTHFCDWDLVWLFSSVLHGIQ</sequence>
<reference evidence="2" key="1">
    <citation type="submission" date="2021-01" db="EMBL/GenBank/DDBJ databases">
        <title>A chromosome-scale assembly of European eel, Anguilla anguilla.</title>
        <authorList>
            <person name="Henkel C."/>
            <person name="Jong-Raadsen S.A."/>
            <person name="Dufour S."/>
            <person name="Weltzien F.-A."/>
            <person name="Palstra A.P."/>
            <person name="Pelster B."/>
            <person name="Spaink H.P."/>
            <person name="Van Den Thillart G.E."/>
            <person name="Jansen H."/>
            <person name="Zahm M."/>
            <person name="Klopp C."/>
            <person name="Cedric C."/>
            <person name="Louis A."/>
            <person name="Berthelot C."/>
            <person name="Parey E."/>
            <person name="Roest Crollius H."/>
            <person name="Montfort J."/>
            <person name="Robinson-Rechavi M."/>
            <person name="Bucao C."/>
            <person name="Bouchez O."/>
            <person name="Gislard M."/>
            <person name="Lluch J."/>
            <person name="Milhes M."/>
            <person name="Lampietro C."/>
            <person name="Lopez Roques C."/>
            <person name="Donnadieu C."/>
            <person name="Braasch I."/>
            <person name="Desvignes T."/>
            <person name="Postlethwait J."/>
            <person name="Bobe J."/>
            <person name="Guiguen Y."/>
            <person name="Dirks R."/>
        </authorList>
    </citation>
    <scope>NUCLEOTIDE SEQUENCE</scope>
    <source>
        <strain evidence="2">Tag_6206</strain>
        <tissue evidence="2">Liver</tissue>
    </source>
</reference>
<dbReference type="EMBL" id="JAFIRN010000016">
    <property type="protein sequence ID" value="KAG5833234.1"/>
    <property type="molecule type" value="Genomic_DNA"/>
</dbReference>
<evidence type="ECO:0000313" key="2">
    <source>
        <dbReference type="EMBL" id="KAG5833234.1"/>
    </source>
</evidence>
<protein>
    <submittedName>
        <fullName evidence="2">Uncharacterized protein</fullName>
    </submittedName>
</protein>
<accession>A0A9D3RJX1</accession>
<feature type="non-terminal residue" evidence="2">
    <location>
        <position position="1"/>
    </location>
</feature>
<comment type="caution">
    <text evidence="2">The sequence shown here is derived from an EMBL/GenBank/DDBJ whole genome shotgun (WGS) entry which is preliminary data.</text>
</comment>
<feature type="region of interest" description="Disordered" evidence="1">
    <location>
        <begin position="1"/>
        <end position="22"/>
    </location>
</feature>
<name>A0A9D3RJX1_ANGAN</name>
<proteinExistence type="predicted"/>
<dbReference type="AlphaFoldDB" id="A0A9D3RJX1"/>
<evidence type="ECO:0000256" key="1">
    <source>
        <dbReference type="SAM" id="MobiDB-lite"/>
    </source>
</evidence>
<dbReference type="Proteomes" id="UP001044222">
    <property type="component" value="Chromosome 16"/>
</dbReference>
<organism evidence="2 3">
    <name type="scientific">Anguilla anguilla</name>
    <name type="common">European freshwater eel</name>
    <name type="synonym">Muraena anguilla</name>
    <dbReference type="NCBI Taxonomy" id="7936"/>
    <lineage>
        <taxon>Eukaryota</taxon>
        <taxon>Metazoa</taxon>
        <taxon>Chordata</taxon>
        <taxon>Craniata</taxon>
        <taxon>Vertebrata</taxon>
        <taxon>Euteleostomi</taxon>
        <taxon>Actinopterygii</taxon>
        <taxon>Neopterygii</taxon>
        <taxon>Teleostei</taxon>
        <taxon>Anguilliformes</taxon>
        <taxon>Anguillidae</taxon>
        <taxon>Anguilla</taxon>
    </lineage>
</organism>